<evidence type="ECO:0000313" key="10">
    <source>
        <dbReference type="EMBL" id="PQA89752.1"/>
    </source>
</evidence>
<evidence type="ECO:0000256" key="7">
    <source>
        <dbReference type="SAM" id="Phobius"/>
    </source>
</evidence>
<dbReference type="PROSITE" id="PS50929">
    <property type="entry name" value="ABC_TM1F"/>
    <property type="match status" value="1"/>
</dbReference>
<evidence type="ECO:0000259" key="8">
    <source>
        <dbReference type="PROSITE" id="PS50893"/>
    </source>
</evidence>
<dbReference type="InterPro" id="IPR011527">
    <property type="entry name" value="ABC1_TM_dom"/>
</dbReference>
<feature type="transmembrane region" description="Helical" evidence="7">
    <location>
        <begin position="87"/>
        <end position="111"/>
    </location>
</feature>
<evidence type="ECO:0000256" key="1">
    <source>
        <dbReference type="ARBA" id="ARBA00004651"/>
    </source>
</evidence>
<protein>
    <submittedName>
        <fullName evidence="10">ABC transporter ATP-binding protein</fullName>
    </submittedName>
</protein>
<sequence>MEARRKQMGDACGAADRGAPESDRMMSFGVMRRLVAMIAKPSLCARRDTACAFGLELTNVALGASAPVLLKLSVDALTNGTAPFDRLILFICGFVIAWTGTNATTALKAVFTLRIIDKLARRIVLDATRSQLPALARRRGGDSARLLGIMERLTFSLQIVIDGLLWRAAPLAAQTFVSLAVVAALVPPRYVGIMTIVLAAYFLAARQGAAQFQEAARNANATAAAQSQTVGDILRNARRVVFNGNLHAELDLIGEQIAARRSANERVSRLIAGTASLQSAVLVAGMSILLVLGASDVSAGRLTIGDFALLQAYAFRLASPLGSFAYIIRQAGVSLVNIAEALDLRGDKDGKPSPSPPCPTSPAGRAEIELDSVSFRYGDDWVLRGASARIAPGAFVVLVGPNGSGKSTLAQIMAGLVEPLEGAVSINGLPMHEIDPDARCRLVLYTPQAIGLFNRTLSENALYPPTLTSEAELTRLLAEWRFYESGRPIDLELPIGEHGARLSGGQMQKLELARLAGIRAPIVILDETTSALDQASEERAVRTMRQQFRGCTTLILITHRIATAREADLVLFLENGRLEAGAHESLTGECPAYRRFCGMES</sequence>
<evidence type="ECO:0000256" key="4">
    <source>
        <dbReference type="ARBA" id="ARBA00022840"/>
    </source>
</evidence>
<dbReference type="OrthoDB" id="9808328at2"/>
<dbReference type="Gene3D" id="3.40.50.300">
    <property type="entry name" value="P-loop containing nucleotide triphosphate hydrolases"/>
    <property type="match status" value="1"/>
</dbReference>
<dbReference type="AlphaFoldDB" id="A0A2S7KB70"/>
<gene>
    <name evidence="10" type="ORF">CW354_02545</name>
</gene>
<proteinExistence type="predicted"/>
<evidence type="ECO:0000256" key="5">
    <source>
        <dbReference type="ARBA" id="ARBA00022989"/>
    </source>
</evidence>
<dbReference type="SUPFAM" id="SSF90123">
    <property type="entry name" value="ABC transporter transmembrane region"/>
    <property type="match status" value="1"/>
</dbReference>
<dbReference type="GO" id="GO:0140359">
    <property type="term" value="F:ABC-type transporter activity"/>
    <property type="evidence" value="ECO:0007669"/>
    <property type="project" value="InterPro"/>
</dbReference>
<dbReference type="Pfam" id="PF00005">
    <property type="entry name" value="ABC_tran"/>
    <property type="match status" value="1"/>
</dbReference>
<keyword evidence="5 7" id="KW-1133">Transmembrane helix</keyword>
<dbReference type="GO" id="GO:0034040">
    <property type="term" value="F:ATPase-coupled lipid transmembrane transporter activity"/>
    <property type="evidence" value="ECO:0007669"/>
    <property type="project" value="TreeGrafter"/>
</dbReference>
<dbReference type="SMART" id="SM00382">
    <property type="entry name" value="AAA"/>
    <property type="match status" value="1"/>
</dbReference>
<comment type="caution">
    <text evidence="10">The sequence shown here is derived from an EMBL/GenBank/DDBJ whole genome shotgun (WGS) entry which is preliminary data.</text>
</comment>
<feature type="transmembrane region" description="Helical" evidence="7">
    <location>
        <begin position="175"/>
        <end position="203"/>
    </location>
</feature>
<feature type="domain" description="ABC transmembrane type-1" evidence="9">
    <location>
        <begin position="60"/>
        <end position="330"/>
    </location>
</feature>
<feature type="domain" description="ABC transporter" evidence="8">
    <location>
        <begin position="368"/>
        <end position="600"/>
    </location>
</feature>
<dbReference type="InterPro" id="IPR003439">
    <property type="entry name" value="ABC_transporter-like_ATP-bd"/>
</dbReference>
<dbReference type="Pfam" id="PF00664">
    <property type="entry name" value="ABC_membrane"/>
    <property type="match status" value="1"/>
</dbReference>
<organism evidence="10 11">
    <name type="scientific">Hyphococcus luteus</name>
    <dbReference type="NCBI Taxonomy" id="2058213"/>
    <lineage>
        <taxon>Bacteria</taxon>
        <taxon>Pseudomonadati</taxon>
        <taxon>Pseudomonadota</taxon>
        <taxon>Alphaproteobacteria</taxon>
        <taxon>Parvularculales</taxon>
        <taxon>Parvularculaceae</taxon>
        <taxon>Hyphococcus</taxon>
    </lineage>
</organism>
<evidence type="ECO:0000256" key="6">
    <source>
        <dbReference type="ARBA" id="ARBA00023136"/>
    </source>
</evidence>
<dbReference type="PROSITE" id="PS50893">
    <property type="entry name" value="ABC_TRANSPORTER_2"/>
    <property type="match status" value="1"/>
</dbReference>
<dbReference type="InterPro" id="IPR003593">
    <property type="entry name" value="AAA+_ATPase"/>
</dbReference>
<name>A0A2S7KB70_9PROT</name>
<feature type="transmembrane region" description="Helical" evidence="7">
    <location>
        <begin position="270"/>
        <end position="295"/>
    </location>
</feature>
<keyword evidence="2 7" id="KW-0812">Transmembrane</keyword>
<reference evidence="10 11" key="1">
    <citation type="submission" date="2017-12" db="EMBL/GenBank/DDBJ databases">
        <authorList>
            <person name="Hurst M.R.H."/>
        </authorList>
    </citation>
    <scope>NUCLEOTIDE SEQUENCE [LARGE SCALE GENOMIC DNA]</scope>
    <source>
        <strain evidence="10 11">SY-3-19</strain>
    </source>
</reference>
<dbReference type="PANTHER" id="PTHR24221:SF654">
    <property type="entry name" value="ATP-BINDING CASSETTE SUB-FAMILY B MEMBER 6"/>
    <property type="match status" value="1"/>
</dbReference>
<dbReference type="InterPro" id="IPR017871">
    <property type="entry name" value="ABC_transporter-like_CS"/>
</dbReference>
<dbReference type="SUPFAM" id="SSF52540">
    <property type="entry name" value="P-loop containing nucleoside triphosphate hydrolases"/>
    <property type="match status" value="1"/>
</dbReference>
<dbReference type="GO" id="GO:0016887">
    <property type="term" value="F:ATP hydrolysis activity"/>
    <property type="evidence" value="ECO:0007669"/>
    <property type="project" value="InterPro"/>
</dbReference>
<keyword evidence="6 7" id="KW-0472">Membrane</keyword>
<dbReference type="PANTHER" id="PTHR24221">
    <property type="entry name" value="ATP-BINDING CASSETTE SUB-FAMILY B"/>
    <property type="match status" value="1"/>
</dbReference>
<evidence type="ECO:0000256" key="2">
    <source>
        <dbReference type="ARBA" id="ARBA00022692"/>
    </source>
</evidence>
<dbReference type="Gene3D" id="1.20.1560.10">
    <property type="entry name" value="ABC transporter type 1, transmembrane domain"/>
    <property type="match status" value="1"/>
</dbReference>
<keyword evidence="11" id="KW-1185">Reference proteome</keyword>
<dbReference type="InterPro" id="IPR039421">
    <property type="entry name" value="Type_1_exporter"/>
</dbReference>
<keyword evidence="4 10" id="KW-0067">ATP-binding</keyword>
<evidence type="ECO:0000259" key="9">
    <source>
        <dbReference type="PROSITE" id="PS50929"/>
    </source>
</evidence>
<accession>A0A2S7KB70</accession>
<dbReference type="InterPro" id="IPR027417">
    <property type="entry name" value="P-loop_NTPase"/>
</dbReference>
<dbReference type="GO" id="GO:0005886">
    <property type="term" value="C:plasma membrane"/>
    <property type="evidence" value="ECO:0007669"/>
    <property type="project" value="UniProtKB-SubCell"/>
</dbReference>
<dbReference type="PROSITE" id="PS00211">
    <property type="entry name" value="ABC_TRANSPORTER_1"/>
    <property type="match status" value="1"/>
</dbReference>
<evidence type="ECO:0000256" key="3">
    <source>
        <dbReference type="ARBA" id="ARBA00022741"/>
    </source>
</evidence>
<dbReference type="GO" id="GO:0005524">
    <property type="term" value="F:ATP binding"/>
    <property type="evidence" value="ECO:0007669"/>
    <property type="project" value="UniProtKB-KW"/>
</dbReference>
<dbReference type="Proteomes" id="UP000239504">
    <property type="component" value="Unassembled WGS sequence"/>
</dbReference>
<keyword evidence="3" id="KW-0547">Nucleotide-binding</keyword>
<dbReference type="InterPro" id="IPR036640">
    <property type="entry name" value="ABC1_TM_sf"/>
</dbReference>
<comment type="subcellular location">
    <subcellularLocation>
        <location evidence="1">Cell membrane</location>
        <topology evidence="1">Multi-pass membrane protein</topology>
    </subcellularLocation>
</comment>
<dbReference type="EMBL" id="PJCH01000001">
    <property type="protein sequence ID" value="PQA89752.1"/>
    <property type="molecule type" value="Genomic_DNA"/>
</dbReference>
<dbReference type="CDD" id="cd03228">
    <property type="entry name" value="ABCC_MRP_Like"/>
    <property type="match status" value="1"/>
</dbReference>
<evidence type="ECO:0000313" key="11">
    <source>
        <dbReference type="Proteomes" id="UP000239504"/>
    </source>
</evidence>